<dbReference type="AlphaFoldDB" id="A0A8C1D2A0"/>
<dbReference type="GO" id="GO:0006955">
    <property type="term" value="P:immune response"/>
    <property type="evidence" value="ECO:0007669"/>
    <property type="project" value="InterPro"/>
</dbReference>
<dbReference type="Proteomes" id="UP001108240">
    <property type="component" value="Unplaced"/>
</dbReference>
<protein>
    <recommendedName>
        <fullName evidence="6">Chemokine interleukin-8-like domain-containing protein</fullName>
    </recommendedName>
</protein>
<evidence type="ECO:0000313" key="8">
    <source>
        <dbReference type="Proteomes" id="UP001108240"/>
    </source>
</evidence>
<name>A0A8C1D2A0_CYPCA</name>
<reference evidence="7" key="1">
    <citation type="submission" date="2025-08" db="UniProtKB">
        <authorList>
            <consortium name="Ensembl"/>
        </authorList>
    </citation>
    <scope>IDENTIFICATION</scope>
</reference>
<evidence type="ECO:0000256" key="5">
    <source>
        <dbReference type="SAM" id="SignalP"/>
    </source>
</evidence>
<evidence type="ECO:0000256" key="3">
    <source>
        <dbReference type="ARBA" id="ARBA00022525"/>
    </source>
</evidence>
<evidence type="ECO:0000256" key="1">
    <source>
        <dbReference type="ARBA" id="ARBA00004613"/>
    </source>
</evidence>
<dbReference type="SMART" id="SM00199">
    <property type="entry name" value="SCY"/>
    <property type="match status" value="1"/>
</dbReference>
<feature type="chain" id="PRO_5039950522" description="Chemokine interleukin-8-like domain-containing protein" evidence="5">
    <location>
        <begin position="22"/>
        <end position="107"/>
    </location>
</feature>
<keyword evidence="3" id="KW-0964">Secreted</keyword>
<dbReference type="PANTHER" id="PTHR12015">
    <property type="entry name" value="SMALL INDUCIBLE CYTOKINE A"/>
    <property type="match status" value="1"/>
</dbReference>
<dbReference type="CDD" id="cd00272">
    <property type="entry name" value="Chemokine_CC"/>
    <property type="match status" value="1"/>
</dbReference>
<dbReference type="OMA" id="PLTCCYS"/>
<dbReference type="Ensembl" id="ENSCCRT00000057695.2">
    <property type="protein sequence ID" value="ENSCCRP00000053219.2"/>
    <property type="gene ID" value="ENSCCRG00000028464.2"/>
</dbReference>
<organism evidence="7 8">
    <name type="scientific">Cyprinus carpio carpio</name>
    <dbReference type="NCBI Taxonomy" id="630221"/>
    <lineage>
        <taxon>Eukaryota</taxon>
        <taxon>Metazoa</taxon>
        <taxon>Chordata</taxon>
        <taxon>Craniata</taxon>
        <taxon>Vertebrata</taxon>
        <taxon>Euteleostomi</taxon>
        <taxon>Actinopterygii</taxon>
        <taxon>Neopterygii</taxon>
        <taxon>Teleostei</taxon>
        <taxon>Ostariophysi</taxon>
        <taxon>Cypriniformes</taxon>
        <taxon>Cyprinidae</taxon>
        <taxon>Cyprininae</taxon>
        <taxon>Cyprinus</taxon>
    </lineage>
</organism>
<accession>A0A8C1D2A0</accession>
<evidence type="ECO:0000259" key="6">
    <source>
        <dbReference type="SMART" id="SM00199"/>
    </source>
</evidence>
<dbReference type="PANTHER" id="PTHR12015:SF183">
    <property type="entry name" value="C-C MOTIF CHEMOKINE 3"/>
    <property type="match status" value="1"/>
</dbReference>
<feature type="domain" description="Chemokine interleukin-8-like" evidence="6">
    <location>
        <begin position="30"/>
        <end position="90"/>
    </location>
</feature>
<dbReference type="Gene3D" id="2.40.50.40">
    <property type="match status" value="1"/>
</dbReference>
<dbReference type="InterPro" id="IPR039809">
    <property type="entry name" value="Chemokine_b/g/d"/>
</dbReference>
<sequence length="107" mass="11874">MRSLMCLLFLVIFCSVQMTSSSTLSIDGANSKCCGEFSNVKIPVKLVTSYYKIDTSSICPRRAIVFKTIKGREFCVDPETPWVKSHVAKVDKRTTTATKAQTQSLTV</sequence>
<dbReference type="InterPro" id="IPR036048">
    <property type="entry name" value="Interleukin_8-like_sf"/>
</dbReference>
<evidence type="ECO:0000256" key="2">
    <source>
        <dbReference type="ARBA" id="ARBA00022514"/>
    </source>
</evidence>
<dbReference type="SUPFAM" id="SSF54117">
    <property type="entry name" value="Interleukin 8-like chemokines"/>
    <property type="match status" value="1"/>
</dbReference>
<reference evidence="7" key="2">
    <citation type="submission" date="2025-09" db="UniProtKB">
        <authorList>
            <consortium name="Ensembl"/>
        </authorList>
    </citation>
    <scope>IDENTIFICATION</scope>
</reference>
<keyword evidence="2" id="KW-0202">Cytokine</keyword>
<keyword evidence="8" id="KW-1185">Reference proteome</keyword>
<comment type="subcellular location">
    <subcellularLocation>
        <location evidence="1">Secreted</location>
    </subcellularLocation>
</comment>
<dbReference type="GeneTree" id="ENSGT01100000263482"/>
<evidence type="ECO:0000256" key="4">
    <source>
        <dbReference type="ARBA" id="ARBA00022729"/>
    </source>
</evidence>
<dbReference type="InterPro" id="IPR001811">
    <property type="entry name" value="Chemokine_IL8-like_dom"/>
</dbReference>
<feature type="signal peptide" evidence="5">
    <location>
        <begin position="1"/>
        <end position="21"/>
    </location>
</feature>
<dbReference type="Pfam" id="PF00048">
    <property type="entry name" value="IL8"/>
    <property type="match status" value="1"/>
</dbReference>
<proteinExistence type="predicted"/>
<dbReference type="GO" id="GO:0008009">
    <property type="term" value="F:chemokine activity"/>
    <property type="evidence" value="ECO:0007669"/>
    <property type="project" value="InterPro"/>
</dbReference>
<evidence type="ECO:0000313" key="7">
    <source>
        <dbReference type="Ensembl" id="ENSCCRP00000053219.2"/>
    </source>
</evidence>
<keyword evidence="4 5" id="KW-0732">Signal</keyword>
<dbReference type="GO" id="GO:0005615">
    <property type="term" value="C:extracellular space"/>
    <property type="evidence" value="ECO:0007669"/>
    <property type="project" value="UniProtKB-KW"/>
</dbReference>